<proteinExistence type="predicted"/>
<dbReference type="Proteomes" id="UP001152561">
    <property type="component" value="Unassembled WGS sequence"/>
</dbReference>
<comment type="caution">
    <text evidence="1">The sequence shown here is derived from an EMBL/GenBank/DDBJ whole genome shotgun (WGS) entry which is preliminary data.</text>
</comment>
<evidence type="ECO:0000313" key="2">
    <source>
        <dbReference type="Proteomes" id="UP001152561"/>
    </source>
</evidence>
<name>A0A9Q1LPD0_9SOLA</name>
<reference evidence="2" key="1">
    <citation type="journal article" date="2023" name="Proc. Natl. Acad. Sci. U.S.A.">
        <title>Genomic and structural basis for evolution of tropane alkaloid biosynthesis.</title>
        <authorList>
            <person name="Wanga Y.-J."/>
            <person name="Taina T."/>
            <person name="Yua J.-Y."/>
            <person name="Lia J."/>
            <person name="Xua B."/>
            <person name="Chenc J."/>
            <person name="D'Auriad J.C."/>
            <person name="Huanga J.-P."/>
            <person name="Huanga S.-X."/>
        </authorList>
    </citation>
    <scope>NUCLEOTIDE SEQUENCE [LARGE SCALE GENOMIC DNA]</scope>
    <source>
        <strain evidence="2">cv. KIB-2019</strain>
    </source>
</reference>
<dbReference type="Gene3D" id="1.25.10.10">
    <property type="entry name" value="Leucine-rich Repeat Variant"/>
    <property type="match status" value="1"/>
</dbReference>
<dbReference type="EMBL" id="JAJAGQ010000016">
    <property type="protein sequence ID" value="KAJ8539653.1"/>
    <property type="molecule type" value="Genomic_DNA"/>
</dbReference>
<dbReference type="InterPro" id="IPR011989">
    <property type="entry name" value="ARM-like"/>
</dbReference>
<organism evidence="1 2">
    <name type="scientific">Anisodus acutangulus</name>
    <dbReference type="NCBI Taxonomy" id="402998"/>
    <lineage>
        <taxon>Eukaryota</taxon>
        <taxon>Viridiplantae</taxon>
        <taxon>Streptophyta</taxon>
        <taxon>Embryophyta</taxon>
        <taxon>Tracheophyta</taxon>
        <taxon>Spermatophyta</taxon>
        <taxon>Magnoliopsida</taxon>
        <taxon>eudicotyledons</taxon>
        <taxon>Gunneridae</taxon>
        <taxon>Pentapetalae</taxon>
        <taxon>asterids</taxon>
        <taxon>lamiids</taxon>
        <taxon>Solanales</taxon>
        <taxon>Solanaceae</taxon>
        <taxon>Solanoideae</taxon>
        <taxon>Hyoscyameae</taxon>
        <taxon>Anisodus</taxon>
    </lineage>
</organism>
<evidence type="ECO:0000313" key="1">
    <source>
        <dbReference type="EMBL" id="KAJ8539653.1"/>
    </source>
</evidence>
<sequence>MELQESNSRMLSTFSHMGSVLQLESTNFTEDSVALDCVTESEVLLVAPIITYSEVEFDLGIVSFNSQTDFERPRVAFDQMPESNGLSRYGMMPKNVTAQHRLLHFPFDLGSANGLIFEGVALVFEDSILWNLQYSMFEALSRNAAFPLRILNLRYGHYFAMYHYDTGQTPSLMTLPGADQSWLKCLDNESTTVGVFVTVLTSAIEAGQSNLADQMLNEMPPSCSKVFDPGPSFATIILADIDSGFDEGKSVADPTNITSVLAFDSNAKKLADQDDAASSSSDAGVIIAPRDENSDINLHKDVRKMFAEIPDREAAIEVEEFPSLQFIPFLPPSMQWIVISVPDVWLRALAFLRHLSTCCPVRLRFYWAAILDTMTKYWKIGKFAIKVLKEIASVVLTAITCLAQLLHLDLVQNSVVTLRNIAGNGLELVFYHIEQFMQVWCTTRSMILEDIKKEDAFAPEFVLKLEEYVSLSDSILVSLFMLLYLNLEDKVLFEGRRNVINGELANYIWDSG</sequence>
<gene>
    <name evidence="1" type="ORF">K7X08_013905</name>
</gene>
<dbReference type="AlphaFoldDB" id="A0A9Q1LPD0"/>
<protein>
    <submittedName>
        <fullName evidence="1">Uncharacterized protein</fullName>
    </submittedName>
</protein>
<keyword evidence="2" id="KW-1185">Reference proteome</keyword>
<accession>A0A9Q1LPD0</accession>